<gene>
    <name evidence="1" type="ORF">QUF54_03245</name>
</gene>
<keyword evidence="2" id="KW-1185">Reference proteome</keyword>
<protein>
    <recommendedName>
        <fullName evidence="3">N-acetyltransferase domain-containing protein</fullName>
    </recommendedName>
</protein>
<evidence type="ECO:0000313" key="1">
    <source>
        <dbReference type="EMBL" id="MDM8562349.1"/>
    </source>
</evidence>
<evidence type="ECO:0008006" key="3">
    <source>
        <dbReference type="Google" id="ProtNLM"/>
    </source>
</evidence>
<name>A0ABT7VRP7_9GAMM</name>
<reference evidence="1" key="1">
    <citation type="submission" date="2023-06" db="EMBL/GenBank/DDBJ databases">
        <title>Uncultivated large filamentous bacteria from sulfidic sediments reveal new species and different genomic features in energy metabolism and defense.</title>
        <authorList>
            <person name="Fonseca A."/>
        </authorList>
    </citation>
    <scope>NUCLEOTIDE SEQUENCE</scope>
    <source>
        <strain evidence="1">HSG4</strain>
    </source>
</reference>
<organism evidence="1 2">
    <name type="scientific">Candidatus Marithioploca araucensis</name>
    <dbReference type="NCBI Taxonomy" id="70273"/>
    <lineage>
        <taxon>Bacteria</taxon>
        <taxon>Pseudomonadati</taxon>
        <taxon>Pseudomonadota</taxon>
        <taxon>Gammaproteobacteria</taxon>
        <taxon>Thiotrichales</taxon>
        <taxon>Thiotrichaceae</taxon>
        <taxon>Candidatus Marithioploca</taxon>
    </lineage>
</organism>
<accession>A0ABT7VRP7</accession>
<dbReference type="Proteomes" id="UP001171945">
    <property type="component" value="Unassembled WGS sequence"/>
</dbReference>
<proteinExistence type="predicted"/>
<sequence>MNHYKKILAEKRYSLTRYQVYQSVEKFLTFLFKKPIRLTSIDSQALRDWQKNWVQHNDRYPPEGGWDWNDEITKLKRTTPERFEVAIWHHDKLCGLAIGKPSKGTSHNAIYLMEGSPLKHPLNALVTKIVIEVGIAYALALEKEHLILVDPLEKMIKVYTKRYGFEFRTAKNHPKRFCIKKVSI</sequence>
<dbReference type="EMBL" id="JAUCGM010000123">
    <property type="protein sequence ID" value="MDM8562349.1"/>
    <property type="molecule type" value="Genomic_DNA"/>
</dbReference>
<comment type="caution">
    <text evidence="1">The sequence shown here is derived from an EMBL/GenBank/DDBJ whole genome shotgun (WGS) entry which is preliminary data.</text>
</comment>
<evidence type="ECO:0000313" key="2">
    <source>
        <dbReference type="Proteomes" id="UP001171945"/>
    </source>
</evidence>